<dbReference type="EMBL" id="JACHGO010000004">
    <property type="protein sequence ID" value="MBB5143512.1"/>
    <property type="molecule type" value="Genomic_DNA"/>
</dbReference>
<dbReference type="RefSeq" id="WP_183719094.1">
    <property type="nucleotide sequence ID" value="NZ_JACHGO010000004.1"/>
</dbReference>
<organism evidence="1 2">
    <name type="scientific">Desulfovibrio intestinalis</name>
    <dbReference type="NCBI Taxonomy" id="58621"/>
    <lineage>
        <taxon>Bacteria</taxon>
        <taxon>Pseudomonadati</taxon>
        <taxon>Thermodesulfobacteriota</taxon>
        <taxon>Desulfovibrionia</taxon>
        <taxon>Desulfovibrionales</taxon>
        <taxon>Desulfovibrionaceae</taxon>
        <taxon>Desulfovibrio</taxon>
    </lineage>
</organism>
<dbReference type="Pfam" id="PF13526">
    <property type="entry name" value="DUF4125"/>
    <property type="match status" value="1"/>
</dbReference>
<evidence type="ECO:0008006" key="3">
    <source>
        <dbReference type="Google" id="ProtNLM"/>
    </source>
</evidence>
<accession>A0A7W8C0S0</accession>
<reference evidence="1 2" key="1">
    <citation type="submission" date="2020-08" db="EMBL/GenBank/DDBJ databases">
        <title>Genomic Encyclopedia of Type Strains, Phase IV (KMG-IV): sequencing the most valuable type-strain genomes for metagenomic binning, comparative biology and taxonomic classification.</title>
        <authorList>
            <person name="Goeker M."/>
        </authorList>
    </citation>
    <scope>NUCLEOTIDE SEQUENCE [LARGE SCALE GENOMIC DNA]</scope>
    <source>
        <strain evidence="1 2">DSM 11275</strain>
    </source>
</reference>
<comment type="caution">
    <text evidence="1">The sequence shown here is derived from an EMBL/GenBank/DDBJ whole genome shotgun (WGS) entry which is preliminary data.</text>
</comment>
<sequence length="185" mass="20913">MPQSFDREAALRKIVDLELDMFLATPNEGGISACQQRPETFRVMRRMTHEPLDDTTLAFYLADLQAAAAVGRNLMVEKYARMDDRLPPLSTSPLLDEVADAELAFLEEASVLFPNVIRRGGGDMFRRYLRCELETLSQGTLESYAREVRRARSVGKNMAVERHRCLARLLGRGSLEEYEASRAQG</sequence>
<dbReference type="InterPro" id="IPR025191">
    <property type="entry name" value="DUF4125"/>
</dbReference>
<dbReference type="Proteomes" id="UP000539075">
    <property type="component" value="Unassembled WGS sequence"/>
</dbReference>
<proteinExistence type="predicted"/>
<gene>
    <name evidence="1" type="ORF">HNQ38_001609</name>
</gene>
<keyword evidence="2" id="KW-1185">Reference proteome</keyword>
<dbReference type="AlphaFoldDB" id="A0A7W8C0S0"/>
<protein>
    <recommendedName>
        <fullName evidence="3">DUF4125 family protein</fullName>
    </recommendedName>
</protein>
<evidence type="ECO:0000313" key="2">
    <source>
        <dbReference type="Proteomes" id="UP000539075"/>
    </source>
</evidence>
<evidence type="ECO:0000313" key="1">
    <source>
        <dbReference type="EMBL" id="MBB5143512.1"/>
    </source>
</evidence>
<name>A0A7W8C0S0_9BACT</name>